<gene>
    <name evidence="5" type="ORF">DARMORV10_A07P37050.1</name>
</gene>
<evidence type="ECO:0000313" key="5">
    <source>
        <dbReference type="EMBL" id="CAF2194503.1"/>
    </source>
</evidence>
<feature type="region of interest" description="Disordered" evidence="1">
    <location>
        <begin position="1"/>
        <end position="132"/>
    </location>
</feature>
<accession>A0A816ZB31</accession>
<evidence type="ECO:0000256" key="2">
    <source>
        <dbReference type="SAM" id="Phobius"/>
    </source>
</evidence>
<dbReference type="PANTHER" id="PTHR47483">
    <property type="entry name" value="BETA-ARABINOFURANOSYLTRANSFERASE RAY1"/>
    <property type="match status" value="1"/>
</dbReference>
<dbReference type="AlphaFoldDB" id="A0A816ZB31"/>
<dbReference type="InterPro" id="IPR005069">
    <property type="entry name" value="Nucl-diP-sugar_transferase"/>
</dbReference>
<dbReference type="PANTHER" id="PTHR47483:SF1">
    <property type="entry name" value="BETA-ARABINOFURANOSYLTRANSFERASE RAY1"/>
    <property type="match status" value="1"/>
</dbReference>
<feature type="domain" description="Coiled-coil" evidence="4">
    <location>
        <begin position="146"/>
        <end position="226"/>
    </location>
</feature>
<feature type="transmembrane region" description="Helical" evidence="2">
    <location>
        <begin position="227"/>
        <end position="248"/>
    </location>
</feature>
<feature type="compositionally biased region" description="Basic and acidic residues" evidence="1">
    <location>
        <begin position="12"/>
        <end position="91"/>
    </location>
</feature>
<dbReference type="EMBL" id="HG994361">
    <property type="protein sequence ID" value="CAF2194503.1"/>
    <property type="molecule type" value="Genomic_DNA"/>
</dbReference>
<proteinExistence type="predicted"/>
<sequence length="858" mass="97752">MPKKMGVNSKAEVARSRKNAAEAEQKDRQTREKEEQYWREAEGPKSKAAKKREEDAEKKAENAAKKAEAKRLAEEEERELEKALKKPDKKVSRVSAPVPKVTEAELIRRREEEQAALAKKAEESKKKQTRMAAEEEYEKMVLVSNTNRDDSIIDARTVDEALAKMSVADNLPVDRHPEKRLKASFKAYEEVEMPRLKEEKPGLTHTQYKDLIWKMWKKSPDNPLNQGLGAGLISVWLSGFLLIALSFYGTLLLSPSLHNPYFPRESSTAPRITIFTALPSSSSSFDSQAIHSWLALSSQVKVVLFTQHNNNNSSLTDTFGSRLLLDSTVDFTFLGTPFLHSMLARTEAYASDIAVLIDPHTLLLPDFISALNHAHHELDRDWLLVSSSVNIPRFPFHWDQTGRFWRQYNGKRVRFGELQKMISLRSLQSNSSEGGNMIMAWNNVDSPLHCGVLPPFLYQRGTHNQWIVNEALSCKRRFVFDATSTISSVSIGNAEKKFDSRNWEYIGNSHLGKLYGSLSKSYALPKLLKCNKRYILVTASDGFRTREKISACISRSKSRSFLKLDPVKKDQALPPLKFPYDLESLLPLVADKNRTVVLSVAGFSYKDMLMSWVCRARRLAVPNFLVCALDDETYQFAILQGLPVFFDPYAPKNISFNDCHFGSKCFQRVTKVKSRTVLKILKMGYNVLLSDVDVYWFRNPLPLLHSFGPSVLVAQSDEYNTTVPINRPRRLNSGFYFARSDEPTIAAMEKVVKHAATSGLSEQPSFYDTLCGEGGVHRVGNDRCVEPETNLTVHFLDRDLFPNGAYRDIWLKEDVRGECEKKHCYVLHNNWISGRLKKLERQMMKGLWDYDASMRMCV</sequence>
<organism evidence="5">
    <name type="scientific">Brassica napus</name>
    <name type="common">Rape</name>
    <dbReference type="NCBI Taxonomy" id="3708"/>
    <lineage>
        <taxon>Eukaryota</taxon>
        <taxon>Viridiplantae</taxon>
        <taxon>Streptophyta</taxon>
        <taxon>Embryophyta</taxon>
        <taxon>Tracheophyta</taxon>
        <taxon>Spermatophyta</taxon>
        <taxon>Magnoliopsida</taxon>
        <taxon>eudicotyledons</taxon>
        <taxon>Gunneridae</taxon>
        <taxon>Pentapetalae</taxon>
        <taxon>rosids</taxon>
        <taxon>malvids</taxon>
        <taxon>Brassicales</taxon>
        <taxon>Brassicaceae</taxon>
        <taxon>Brassiceae</taxon>
        <taxon>Brassica</taxon>
    </lineage>
</organism>
<dbReference type="Pfam" id="PF03407">
    <property type="entry name" value="Nucleotid_trans"/>
    <property type="match status" value="1"/>
</dbReference>
<keyword evidence="2" id="KW-0472">Membrane</keyword>
<keyword evidence="2" id="KW-1133">Transmembrane helix</keyword>
<feature type="domain" description="Nucleotide-diphospho-sugar transferase" evidence="3">
    <location>
        <begin position="620"/>
        <end position="841"/>
    </location>
</feature>
<reference evidence="5" key="1">
    <citation type="submission" date="2021-01" db="EMBL/GenBank/DDBJ databases">
        <authorList>
            <consortium name="Genoscope - CEA"/>
            <person name="William W."/>
        </authorList>
    </citation>
    <scope>NUCLEOTIDE SEQUENCE</scope>
</reference>
<dbReference type="GO" id="GO:0016757">
    <property type="term" value="F:glycosyltransferase activity"/>
    <property type="evidence" value="ECO:0007669"/>
    <property type="project" value="InterPro"/>
</dbReference>
<evidence type="ECO:0000259" key="4">
    <source>
        <dbReference type="Pfam" id="PF06244"/>
    </source>
</evidence>
<dbReference type="Pfam" id="PF06244">
    <property type="entry name" value="Ccdc124"/>
    <property type="match status" value="1"/>
</dbReference>
<dbReference type="InterPro" id="IPR044575">
    <property type="entry name" value="RAY1-like"/>
</dbReference>
<dbReference type="Proteomes" id="UP001295469">
    <property type="component" value="Chromosome A07"/>
</dbReference>
<feature type="compositionally biased region" description="Basic and acidic residues" evidence="1">
    <location>
        <begin position="102"/>
        <end position="126"/>
    </location>
</feature>
<keyword evidence="2" id="KW-0812">Transmembrane</keyword>
<protein>
    <submittedName>
        <fullName evidence="5">(rape) hypothetical protein</fullName>
    </submittedName>
</protein>
<evidence type="ECO:0000259" key="3">
    <source>
        <dbReference type="Pfam" id="PF03407"/>
    </source>
</evidence>
<name>A0A816ZB31_BRANA</name>
<evidence type="ECO:0000256" key="1">
    <source>
        <dbReference type="SAM" id="MobiDB-lite"/>
    </source>
</evidence>
<dbReference type="InterPro" id="IPR054414">
    <property type="entry name" value="Ccdc124/Oxs1_C"/>
</dbReference>